<proteinExistence type="predicted"/>
<dbReference type="SUPFAM" id="SSF46894">
    <property type="entry name" value="C-terminal effector domain of the bipartite response regulators"/>
    <property type="match status" value="1"/>
</dbReference>
<evidence type="ECO:0000313" key="7">
    <source>
        <dbReference type="Proteomes" id="UP000463388"/>
    </source>
</evidence>
<protein>
    <recommendedName>
        <fullName evidence="5">HTH luxR-type domain-containing protein</fullName>
    </recommendedName>
</protein>
<dbReference type="EMBL" id="WSRR01000002">
    <property type="protein sequence ID" value="MVX60150.1"/>
    <property type="molecule type" value="Genomic_DNA"/>
</dbReference>
<evidence type="ECO:0000256" key="3">
    <source>
        <dbReference type="ARBA" id="ARBA00023163"/>
    </source>
</evidence>
<dbReference type="Pfam" id="PF00196">
    <property type="entry name" value="GerE"/>
    <property type="match status" value="1"/>
</dbReference>
<dbReference type="PRINTS" id="PR00038">
    <property type="entry name" value="HTHLUXR"/>
</dbReference>
<evidence type="ECO:0000259" key="5">
    <source>
        <dbReference type="PROSITE" id="PS50043"/>
    </source>
</evidence>
<dbReference type="InterPro" id="IPR000792">
    <property type="entry name" value="Tscrpt_reg_LuxR_C"/>
</dbReference>
<dbReference type="GO" id="GO:0006355">
    <property type="term" value="P:regulation of DNA-templated transcription"/>
    <property type="evidence" value="ECO:0007669"/>
    <property type="project" value="InterPro"/>
</dbReference>
<reference evidence="6 7" key="1">
    <citation type="submission" date="2019-12" db="EMBL/GenBank/DDBJ databases">
        <title>Microbes associate with the intestines of laboratory mice.</title>
        <authorList>
            <person name="Navarre W."/>
            <person name="Wong E."/>
        </authorList>
    </citation>
    <scope>NUCLEOTIDE SEQUENCE [LARGE SCALE GENOMIC DNA]</scope>
    <source>
        <strain evidence="6 7">NM66_B29</strain>
    </source>
</reference>
<feature type="transmembrane region" description="Helical" evidence="4">
    <location>
        <begin position="145"/>
        <end position="169"/>
    </location>
</feature>
<dbReference type="Proteomes" id="UP000463388">
    <property type="component" value="Unassembled WGS sequence"/>
</dbReference>
<keyword evidence="1" id="KW-0805">Transcription regulation</keyword>
<dbReference type="InterPro" id="IPR036388">
    <property type="entry name" value="WH-like_DNA-bd_sf"/>
</dbReference>
<dbReference type="GO" id="GO:0003677">
    <property type="term" value="F:DNA binding"/>
    <property type="evidence" value="ECO:0007669"/>
    <property type="project" value="UniProtKB-KW"/>
</dbReference>
<feature type="domain" description="HTH luxR-type" evidence="5">
    <location>
        <begin position="427"/>
        <end position="492"/>
    </location>
</feature>
<feature type="transmembrane region" description="Helical" evidence="4">
    <location>
        <begin position="54"/>
        <end position="74"/>
    </location>
</feature>
<gene>
    <name evidence="6" type="ORF">GKZ27_01495</name>
</gene>
<dbReference type="PROSITE" id="PS00622">
    <property type="entry name" value="HTH_LUXR_1"/>
    <property type="match status" value="1"/>
</dbReference>
<dbReference type="PANTHER" id="PTHR44688:SF16">
    <property type="entry name" value="DNA-BINDING TRANSCRIPTIONAL ACTIVATOR DEVR_DOSR"/>
    <property type="match status" value="1"/>
</dbReference>
<feature type="transmembrane region" description="Helical" evidence="4">
    <location>
        <begin position="302"/>
        <end position="326"/>
    </location>
</feature>
<keyword evidence="3" id="KW-0804">Transcription</keyword>
<evidence type="ECO:0000256" key="1">
    <source>
        <dbReference type="ARBA" id="ARBA00023015"/>
    </source>
</evidence>
<keyword evidence="4" id="KW-1133">Transmembrane helix</keyword>
<dbReference type="Gene3D" id="1.10.10.10">
    <property type="entry name" value="Winged helix-like DNA-binding domain superfamily/Winged helix DNA-binding domain"/>
    <property type="match status" value="1"/>
</dbReference>
<dbReference type="CDD" id="cd06170">
    <property type="entry name" value="LuxR_C_like"/>
    <property type="match status" value="1"/>
</dbReference>
<dbReference type="SMART" id="SM00421">
    <property type="entry name" value="HTH_LUXR"/>
    <property type="match status" value="1"/>
</dbReference>
<feature type="transmembrane region" description="Helical" evidence="4">
    <location>
        <begin position="244"/>
        <end position="265"/>
    </location>
</feature>
<dbReference type="AlphaFoldDB" id="A0A6N8JMU1"/>
<feature type="transmembrane region" description="Helical" evidence="4">
    <location>
        <begin position="114"/>
        <end position="138"/>
    </location>
</feature>
<evidence type="ECO:0000256" key="2">
    <source>
        <dbReference type="ARBA" id="ARBA00023125"/>
    </source>
</evidence>
<feature type="transmembrane region" description="Helical" evidence="4">
    <location>
        <begin position="368"/>
        <end position="387"/>
    </location>
</feature>
<accession>A0A6N8JMU1</accession>
<dbReference type="PANTHER" id="PTHR44688">
    <property type="entry name" value="DNA-BINDING TRANSCRIPTIONAL ACTIVATOR DEVR_DOSR"/>
    <property type="match status" value="1"/>
</dbReference>
<feature type="transmembrane region" description="Helical" evidence="4">
    <location>
        <begin position="277"/>
        <end position="296"/>
    </location>
</feature>
<feature type="transmembrane region" description="Helical" evidence="4">
    <location>
        <begin position="175"/>
        <end position="193"/>
    </location>
</feature>
<keyword evidence="4" id="KW-0812">Transmembrane</keyword>
<feature type="transmembrane region" description="Helical" evidence="4">
    <location>
        <begin position="86"/>
        <end position="108"/>
    </location>
</feature>
<dbReference type="InterPro" id="IPR016032">
    <property type="entry name" value="Sig_transdc_resp-reg_C-effctor"/>
</dbReference>
<evidence type="ECO:0000256" key="4">
    <source>
        <dbReference type="SAM" id="Phobius"/>
    </source>
</evidence>
<feature type="transmembrane region" description="Helical" evidence="4">
    <location>
        <begin position="338"/>
        <end position="362"/>
    </location>
</feature>
<name>A0A6N8JMU1_9ACTN</name>
<keyword evidence="7" id="KW-1185">Reference proteome</keyword>
<feature type="transmembrane region" description="Helical" evidence="4">
    <location>
        <begin position="214"/>
        <end position="238"/>
    </location>
</feature>
<feature type="transmembrane region" description="Helical" evidence="4">
    <location>
        <begin position="7"/>
        <end position="34"/>
    </location>
</feature>
<keyword evidence="4" id="KW-0472">Membrane</keyword>
<evidence type="ECO:0000313" key="6">
    <source>
        <dbReference type="EMBL" id="MVX60150.1"/>
    </source>
</evidence>
<organism evidence="6 7">
    <name type="scientific">Adlercreutzia mucosicola</name>
    <dbReference type="NCBI Taxonomy" id="580026"/>
    <lineage>
        <taxon>Bacteria</taxon>
        <taxon>Bacillati</taxon>
        <taxon>Actinomycetota</taxon>
        <taxon>Coriobacteriia</taxon>
        <taxon>Eggerthellales</taxon>
        <taxon>Eggerthellaceae</taxon>
        <taxon>Adlercreutzia</taxon>
    </lineage>
</organism>
<dbReference type="PROSITE" id="PS50043">
    <property type="entry name" value="HTH_LUXR_2"/>
    <property type="match status" value="1"/>
</dbReference>
<sequence>MERVRTYFTAVGAEFTGAASWLSVLGASLFWVWMDRAMFGDSLLIGTPIDWLSAAFFTSLLASVVALAVLALRAPRFTHRAVFSRAWMVGFGTAGAASSAAIALAPFLQAPALLYGGSVVLGIAMFAMNIGWGVVVIAQGVRKAFLNVAGAWTAGLALNGLVQCLIPVAQELATILLPLVSAGLYALNAALQGRPLYRIPTDGADAPARKLPRTIIHVAVASFIFCLAFGFMYGTIIFPVGSEAAAGAFDALSTRGLAALLFFVVGISPLKRHFPTLFAAFILLMTLGVVLVSVQLATGSPQAEACLVIALGYAAFDIAIWTLMASARTGSTPLDARIIALVMAAQQAGILGGQTTAAFLGLGGAMPHTAILLGSLYLFLLASIALIKMCSDAWNYGTARRLAFTAAPASAAGPSEPEPEPENALDAFARTYDLTNRETDVLGFIREGRSVPYIAQALVVSENTVKTHLRHVYTKCNVHNRQALLDLITRANESEEPESAVG</sequence>
<comment type="caution">
    <text evidence="6">The sequence shown here is derived from an EMBL/GenBank/DDBJ whole genome shotgun (WGS) entry which is preliminary data.</text>
</comment>
<keyword evidence="2" id="KW-0238">DNA-binding</keyword>